<sequence>MHSYICTSTCEH</sequence>
<evidence type="ECO:0000313" key="1">
    <source>
        <dbReference type="EMBL" id="JAD23771.1"/>
    </source>
</evidence>
<proteinExistence type="predicted"/>
<name>A0A0A8YCL7_ARUDO</name>
<dbReference type="EMBL" id="GBRH01274124">
    <property type="protein sequence ID" value="JAD23771.1"/>
    <property type="molecule type" value="Transcribed_RNA"/>
</dbReference>
<reference evidence="1" key="2">
    <citation type="journal article" date="2015" name="Data Brief">
        <title>Shoot transcriptome of the giant reed, Arundo donax.</title>
        <authorList>
            <person name="Barrero R.A."/>
            <person name="Guerrero F.D."/>
            <person name="Moolhuijzen P."/>
            <person name="Goolsby J.A."/>
            <person name="Tidwell J."/>
            <person name="Bellgard S.E."/>
            <person name="Bellgard M.I."/>
        </authorList>
    </citation>
    <scope>NUCLEOTIDE SEQUENCE</scope>
    <source>
        <tissue evidence="1">Shoot tissue taken approximately 20 cm above the soil surface</tissue>
    </source>
</reference>
<accession>A0A0A8YCL7</accession>
<reference evidence="1" key="1">
    <citation type="submission" date="2014-09" db="EMBL/GenBank/DDBJ databases">
        <authorList>
            <person name="Magalhaes I.L.F."/>
            <person name="Oliveira U."/>
            <person name="Santos F.R."/>
            <person name="Vidigal T.H.D.A."/>
            <person name="Brescovit A.D."/>
            <person name="Santos A.J."/>
        </authorList>
    </citation>
    <scope>NUCLEOTIDE SEQUENCE</scope>
    <source>
        <tissue evidence="1">Shoot tissue taken approximately 20 cm above the soil surface</tissue>
    </source>
</reference>
<protein>
    <submittedName>
        <fullName evidence="1">Uncharacterized protein</fullName>
    </submittedName>
</protein>
<organism evidence="1">
    <name type="scientific">Arundo donax</name>
    <name type="common">Giant reed</name>
    <name type="synonym">Donax arundinaceus</name>
    <dbReference type="NCBI Taxonomy" id="35708"/>
    <lineage>
        <taxon>Eukaryota</taxon>
        <taxon>Viridiplantae</taxon>
        <taxon>Streptophyta</taxon>
        <taxon>Embryophyta</taxon>
        <taxon>Tracheophyta</taxon>
        <taxon>Spermatophyta</taxon>
        <taxon>Magnoliopsida</taxon>
        <taxon>Liliopsida</taxon>
        <taxon>Poales</taxon>
        <taxon>Poaceae</taxon>
        <taxon>PACMAD clade</taxon>
        <taxon>Arundinoideae</taxon>
        <taxon>Arundineae</taxon>
        <taxon>Arundo</taxon>
    </lineage>
</organism>